<evidence type="ECO:0000313" key="1">
    <source>
        <dbReference type="EMBL" id="EYA11919.1"/>
    </source>
</evidence>
<protein>
    <submittedName>
        <fullName evidence="1">Uncharacterized protein</fullName>
    </submittedName>
</protein>
<name>A0AAN4MV13_BACFG</name>
<dbReference type="Proteomes" id="UP000022433">
    <property type="component" value="Unassembled WGS sequence"/>
</dbReference>
<proteinExistence type="predicted"/>
<dbReference type="AlphaFoldDB" id="A0AAN4MV13"/>
<reference evidence="1 2" key="1">
    <citation type="submission" date="2014-02" db="EMBL/GenBank/DDBJ databases">
        <authorList>
            <person name="Sears C."/>
            <person name="Carroll K."/>
            <person name="Sack B.R."/>
            <person name="Qadri F."/>
            <person name="Myers L.L."/>
            <person name="Chung G.-T."/>
            <person name="Escheverria P."/>
            <person name="Fraser C.M."/>
            <person name="Sadzewicz L."/>
            <person name="Shefchek K.A."/>
            <person name="Tallon L."/>
            <person name="Das S.P."/>
            <person name="Daugherty S."/>
            <person name="Mongodin E.F."/>
        </authorList>
    </citation>
    <scope>NUCLEOTIDE SEQUENCE [LARGE SCALE GENOMIC DNA]</scope>
    <source>
        <strain evidence="1 2">1007-1-F #10</strain>
    </source>
</reference>
<sequence>MRNTRLGKTPKCLTLKLSAGLEKIRDVPKKRLVEIGVSERLP</sequence>
<comment type="caution">
    <text evidence="1">The sequence shown here is derived from an EMBL/GenBank/DDBJ whole genome shotgun (WGS) entry which is preliminary data.</text>
</comment>
<dbReference type="EMBL" id="JGEA01000073">
    <property type="protein sequence ID" value="EYA11919.1"/>
    <property type="molecule type" value="Genomic_DNA"/>
</dbReference>
<evidence type="ECO:0000313" key="2">
    <source>
        <dbReference type="Proteomes" id="UP000022433"/>
    </source>
</evidence>
<accession>A0AAN4MV13</accession>
<gene>
    <name evidence="1" type="ORF">M104_5079</name>
</gene>
<organism evidence="1 2">
    <name type="scientific">Bacteroides fragilis str. 1007-1-F #10</name>
    <dbReference type="NCBI Taxonomy" id="1339295"/>
    <lineage>
        <taxon>Bacteria</taxon>
        <taxon>Pseudomonadati</taxon>
        <taxon>Bacteroidota</taxon>
        <taxon>Bacteroidia</taxon>
        <taxon>Bacteroidales</taxon>
        <taxon>Bacteroidaceae</taxon>
        <taxon>Bacteroides</taxon>
    </lineage>
</organism>